<sequence length="138" mass="15114">MTSDWDNGESRRYPSAASKDGHEASTHEPEEARMVEDTPNRDATLLASSVRLPEHVVHRGFAAETVVLNLKTGKYHGLNPVGGRMLEVLEQTETVQQAARQLAAEYEQPIETIEEDLCSLCADLAARDLIETNAPGAD</sequence>
<dbReference type="InterPro" id="IPR041881">
    <property type="entry name" value="PqqD_sf"/>
</dbReference>
<evidence type="ECO:0008006" key="3">
    <source>
        <dbReference type="Google" id="ProtNLM"/>
    </source>
</evidence>
<feature type="region of interest" description="Disordered" evidence="1">
    <location>
        <begin position="1"/>
        <end position="39"/>
    </location>
</feature>
<evidence type="ECO:0000313" key="2">
    <source>
        <dbReference type="EMBL" id="CAA9476231.1"/>
    </source>
</evidence>
<reference evidence="2" key="1">
    <citation type="submission" date="2020-02" db="EMBL/GenBank/DDBJ databases">
        <authorList>
            <person name="Meier V. D."/>
        </authorList>
    </citation>
    <scope>NUCLEOTIDE SEQUENCE</scope>
    <source>
        <strain evidence="2">AVDCRST_MAG67</strain>
    </source>
</reference>
<proteinExistence type="predicted"/>
<dbReference type="AlphaFoldDB" id="A0A6J4RVG1"/>
<dbReference type="Pfam" id="PF05402">
    <property type="entry name" value="PqqD"/>
    <property type="match status" value="1"/>
</dbReference>
<accession>A0A6J4RVG1</accession>
<evidence type="ECO:0000256" key="1">
    <source>
        <dbReference type="SAM" id="MobiDB-lite"/>
    </source>
</evidence>
<dbReference type="Gene3D" id="1.10.10.1150">
    <property type="entry name" value="Coenzyme PQQ synthesis protein D (PqqD)"/>
    <property type="match status" value="1"/>
</dbReference>
<organism evidence="2">
    <name type="scientific">uncultured Solirubrobacteraceae bacterium</name>
    <dbReference type="NCBI Taxonomy" id="1162706"/>
    <lineage>
        <taxon>Bacteria</taxon>
        <taxon>Bacillati</taxon>
        <taxon>Actinomycetota</taxon>
        <taxon>Thermoleophilia</taxon>
        <taxon>Solirubrobacterales</taxon>
        <taxon>Solirubrobacteraceae</taxon>
        <taxon>environmental samples</taxon>
    </lineage>
</organism>
<name>A0A6J4RVG1_9ACTN</name>
<dbReference type="EMBL" id="CADCVQ010000022">
    <property type="protein sequence ID" value="CAA9476231.1"/>
    <property type="molecule type" value="Genomic_DNA"/>
</dbReference>
<feature type="compositionally biased region" description="Basic and acidic residues" evidence="1">
    <location>
        <begin position="19"/>
        <end position="39"/>
    </location>
</feature>
<protein>
    <recommendedName>
        <fullName evidence="3">Coenzyme PQQ synthesis protein D (PqqD)</fullName>
    </recommendedName>
</protein>
<gene>
    <name evidence="2" type="ORF">AVDCRST_MAG67-525</name>
</gene>
<dbReference type="InterPro" id="IPR008792">
    <property type="entry name" value="PQQD"/>
</dbReference>